<dbReference type="Pfam" id="PF01425">
    <property type="entry name" value="Amidase"/>
    <property type="match status" value="1"/>
</dbReference>
<dbReference type="GO" id="GO:0004040">
    <property type="term" value="F:amidase activity"/>
    <property type="evidence" value="ECO:0007669"/>
    <property type="project" value="UniProtKB-EC"/>
</dbReference>
<organism evidence="3 4">
    <name type="scientific">Thermocatellispora tengchongensis</name>
    <dbReference type="NCBI Taxonomy" id="1073253"/>
    <lineage>
        <taxon>Bacteria</taxon>
        <taxon>Bacillati</taxon>
        <taxon>Actinomycetota</taxon>
        <taxon>Actinomycetes</taxon>
        <taxon>Streptosporangiales</taxon>
        <taxon>Streptosporangiaceae</taxon>
        <taxon>Thermocatellispora</taxon>
    </lineage>
</organism>
<name>A0A840P1Y5_9ACTN</name>
<comment type="caution">
    <text evidence="3">The sequence shown here is derived from an EMBL/GenBank/DDBJ whole genome shotgun (WGS) entry which is preliminary data.</text>
</comment>
<dbReference type="Gene3D" id="3.90.1300.10">
    <property type="entry name" value="Amidase signature (AS) domain"/>
    <property type="match status" value="1"/>
</dbReference>
<proteinExistence type="predicted"/>
<reference evidence="3 4" key="1">
    <citation type="submission" date="2020-08" db="EMBL/GenBank/DDBJ databases">
        <title>Genomic Encyclopedia of Type Strains, Phase IV (KMG-IV): sequencing the most valuable type-strain genomes for metagenomic binning, comparative biology and taxonomic classification.</title>
        <authorList>
            <person name="Goeker M."/>
        </authorList>
    </citation>
    <scope>NUCLEOTIDE SEQUENCE [LARGE SCALE GENOMIC DNA]</scope>
    <source>
        <strain evidence="3 4">DSM 45615</strain>
    </source>
</reference>
<keyword evidence="3" id="KW-0378">Hydrolase</keyword>
<feature type="region of interest" description="Disordered" evidence="1">
    <location>
        <begin position="1"/>
        <end position="26"/>
    </location>
</feature>
<dbReference type="EC" id="3.5.1.4" evidence="3"/>
<dbReference type="PANTHER" id="PTHR46310">
    <property type="entry name" value="AMIDASE 1"/>
    <property type="match status" value="1"/>
</dbReference>
<gene>
    <name evidence="3" type="ORF">HNP84_001656</name>
</gene>
<protein>
    <submittedName>
        <fullName evidence="3">Amidase</fullName>
        <ecNumber evidence="3">3.5.1.4</ecNumber>
    </submittedName>
</protein>
<dbReference type="PROSITE" id="PS00571">
    <property type="entry name" value="AMIDASES"/>
    <property type="match status" value="1"/>
</dbReference>
<dbReference type="PANTHER" id="PTHR46310:SF7">
    <property type="entry name" value="AMIDASE 1"/>
    <property type="match status" value="1"/>
</dbReference>
<evidence type="ECO:0000313" key="3">
    <source>
        <dbReference type="EMBL" id="MBB5131943.1"/>
    </source>
</evidence>
<dbReference type="RefSeq" id="WP_185048750.1">
    <property type="nucleotide sequence ID" value="NZ_BAABIX010000028.1"/>
</dbReference>
<evidence type="ECO:0000259" key="2">
    <source>
        <dbReference type="Pfam" id="PF01425"/>
    </source>
</evidence>
<dbReference type="EMBL" id="JACHGN010000003">
    <property type="protein sequence ID" value="MBB5131943.1"/>
    <property type="molecule type" value="Genomic_DNA"/>
</dbReference>
<feature type="region of interest" description="Disordered" evidence="1">
    <location>
        <begin position="323"/>
        <end position="373"/>
    </location>
</feature>
<dbReference type="InterPro" id="IPR036928">
    <property type="entry name" value="AS_sf"/>
</dbReference>
<evidence type="ECO:0000313" key="4">
    <source>
        <dbReference type="Proteomes" id="UP000578449"/>
    </source>
</evidence>
<dbReference type="SUPFAM" id="SSF75304">
    <property type="entry name" value="Amidase signature (AS) enzymes"/>
    <property type="match status" value="1"/>
</dbReference>
<dbReference type="InterPro" id="IPR023631">
    <property type="entry name" value="Amidase_dom"/>
</dbReference>
<dbReference type="Proteomes" id="UP000578449">
    <property type="component" value="Unassembled WGS sequence"/>
</dbReference>
<sequence>MTEAHLPQVEPFVPWGAPPPAPGRAGPLSGLRLTVKDVIDVAGLPTGAGHPRWLDTHPVPARDADAVAALREAGAELVGKSHTDELAFSLGGTNAHYGAPANPAAPGHACGGSSSGTAAAVASGAADLGLGTDTAGSIRVPAAYTGLWGFRPSHARVSRAGLVPLAPSFDVPGLLARDVAVLRLAAAFLLGGGAGAEPATRLHVPPDLWSAVSPRVGAALAPALRRLAESLPIDRTPVFPGPGLDGERVRAAFAVVQGAQAWDAHGVWITTEHPEFGPGVGARFRAAARITKEELAPAEDLLARAAERIAALLADGGLLALPTAPTPAPPLPEGFRSPGSDGPGGGREAEEEPAPPTYRGHSGYRAVVTGPRDRERRAATVRLTCLAGLAGAPAVSLPAGRLDGLPLGLSLMAAPGHDERVLETAAALA</sequence>
<feature type="domain" description="Amidase" evidence="2">
    <location>
        <begin position="25"/>
        <end position="187"/>
    </location>
</feature>
<dbReference type="AlphaFoldDB" id="A0A840P1Y5"/>
<evidence type="ECO:0000256" key="1">
    <source>
        <dbReference type="SAM" id="MobiDB-lite"/>
    </source>
</evidence>
<dbReference type="InterPro" id="IPR020556">
    <property type="entry name" value="Amidase_CS"/>
</dbReference>
<accession>A0A840P1Y5</accession>
<keyword evidence="4" id="KW-1185">Reference proteome</keyword>